<dbReference type="EMBL" id="JAGFOT010000001">
    <property type="protein sequence ID" value="MBO3656743.1"/>
    <property type="molecule type" value="Genomic_DNA"/>
</dbReference>
<dbReference type="Pfam" id="PF00589">
    <property type="entry name" value="Phage_integrase"/>
    <property type="match status" value="1"/>
</dbReference>
<keyword evidence="3" id="KW-0233">DNA recombination</keyword>
<comment type="similarity">
    <text evidence="1">Belongs to the 'phage' integrase family.</text>
</comment>
<dbReference type="Gene3D" id="3.30.160.390">
    <property type="entry name" value="Integrase, DNA-binding domain"/>
    <property type="match status" value="1"/>
</dbReference>
<dbReference type="SUPFAM" id="SSF56349">
    <property type="entry name" value="DNA breaking-rejoining enzymes"/>
    <property type="match status" value="1"/>
</dbReference>
<comment type="caution">
    <text evidence="5">The sequence shown here is derived from an EMBL/GenBank/DDBJ whole genome shotgun (WGS) entry which is preliminary data.</text>
</comment>
<dbReference type="PANTHER" id="PTHR30629:SF6">
    <property type="entry name" value="PROPHAGE INTEGRASE INTA-RELATED"/>
    <property type="match status" value="1"/>
</dbReference>
<proteinExistence type="inferred from homology"/>
<dbReference type="GO" id="GO:0003677">
    <property type="term" value="F:DNA binding"/>
    <property type="evidence" value="ECO:0007669"/>
    <property type="project" value="InterPro"/>
</dbReference>
<dbReference type="Proteomes" id="UP000670925">
    <property type="component" value="Unassembled WGS sequence"/>
</dbReference>
<dbReference type="InterPro" id="IPR038488">
    <property type="entry name" value="Integrase_DNA-bd_sf"/>
</dbReference>
<dbReference type="InterPro" id="IPR002104">
    <property type="entry name" value="Integrase_catalytic"/>
</dbReference>
<evidence type="ECO:0000256" key="2">
    <source>
        <dbReference type="ARBA" id="ARBA00022908"/>
    </source>
</evidence>
<protein>
    <submittedName>
        <fullName evidence="5">Integrase family protein</fullName>
    </submittedName>
</protein>
<keyword evidence="2" id="KW-0229">DNA integration</keyword>
<name>A0AAW4J9W2_ACIHA</name>
<dbReference type="PROSITE" id="PS51898">
    <property type="entry name" value="TYR_RECOMBINASE"/>
    <property type="match status" value="1"/>
</dbReference>
<organism evidence="5 6">
    <name type="scientific">Acinetobacter haemolyticus</name>
    <dbReference type="NCBI Taxonomy" id="29430"/>
    <lineage>
        <taxon>Bacteria</taxon>
        <taxon>Pseudomonadati</taxon>
        <taxon>Pseudomonadota</taxon>
        <taxon>Gammaproteobacteria</taxon>
        <taxon>Moraxellales</taxon>
        <taxon>Moraxellaceae</taxon>
        <taxon>Acinetobacter</taxon>
    </lineage>
</organism>
<evidence type="ECO:0000313" key="6">
    <source>
        <dbReference type="Proteomes" id="UP000670925"/>
    </source>
</evidence>
<sequence length="419" mass="49029">MNLTKPKIEKLPFTDPSTPAFYWDDVISGFGVKVGARSKTYIFQGRVGRKSIRIKIANVNDMRLDEAKEKAKKYAVQCNEGINPLHEKAKKISAADQHDLVIKKQNIRFREAWEVYLAENKPNWRERSYKDHIDMARGGRDPVKNKEYKPQPIFELLDLKLSELTRDVFIDWILKNADRNTSLLKSFRLTRAFLNWCEDDERYCEIIPKDSYNSKRVKKLLPKPQAKKDCLLKEQLESWFKEMSKIKNEKVSFLFNFSLITGARKNEILALKWTDIDFKWKTIKLNDKVEDTGRIIPLTEYIETNLKKLRKSSDSIFVFSSDTSESGQIVNPYKDFYKARDNLQIDITIHGLRRSFETLSGWINLPKGITHQISGHKADSITERHYTVRPMDMLRMHMQGYENWILEVAGIVKISPTNQ</sequence>
<evidence type="ECO:0000256" key="3">
    <source>
        <dbReference type="ARBA" id="ARBA00023172"/>
    </source>
</evidence>
<evidence type="ECO:0000256" key="1">
    <source>
        <dbReference type="ARBA" id="ARBA00008857"/>
    </source>
</evidence>
<dbReference type="Pfam" id="PF13356">
    <property type="entry name" value="Arm-DNA-bind_3"/>
    <property type="match status" value="1"/>
</dbReference>
<feature type="domain" description="Tyr recombinase" evidence="4">
    <location>
        <begin position="226"/>
        <end position="399"/>
    </location>
</feature>
<dbReference type="GO" id="GO:0015074">
    <property type="term" value="P:DNA integration"/>
    <property type="evidence" value="ECO:0007669"/>
    <property type="project" value="UniProtKB-KW"/>
</dbReference>
<dbReference type="InterPro" id="IPR011010">
    <property type="entry name" value="DNA_brk_join_enz"/>
</dbReference>
<dbReference type="InterPro" id="IPR050808">
    <property type="entry name" value="Phage_Integrase"/>
</dbReference>
<evidence type="ECO:0000259" key="4">
    <source>
        <dbReference type="PROSITE" id="PS51898"/>
    </source>
</evidence>
<gene>
    <name evidence="5" type="ORF">J5N55_01385</name>
</gene>
<dbReference type="AlphaFoldDB" id="A0AAW4J9W2"/>
<dbReference type="Gene3D" id="1.10.443.10">
    <property type="entry name" value="Intergrase catalytic core"/>
    <property type="match status" value="1"/>
</dbReference>
<reference evidence="5" key="1">
    <citation type="submission" date="2021-03" db="EMBL/GenBank/DDBJ databases">
        <title>Acinetobacter spp. whole-genome sequenced from Terengganu.</title>
        <authorList>
            <person name="Mohd Rani F."/>
        </authorList>
    </citation>
    <scope>NUCLEOTIDE SEQUENCE</scope>
    <source>
        <strain evidence="5">AC1502</strain>
    </source>
</reference>
<accession>A0AAW4J9W2</accession>
<dbReference type="InterPro" id="IPR025166">
    <property type="entry name" value="Integrase_DNA_bind_dom"/>
</dbReference>
<dbReference type="PANTHER" id="PTHR30629">
    <property type="entry name" value="PROPHAGE INTEGRASE"/>
    <property type="match status" value="1"/>
</dbReference>
<dbReference type="RefSeq" id="WP_208463350.1">
    <property type="nucleotide sequence ID" value="NZ_JAGFOT010000001.1"/>
</dbReference>
<dbReference type="InterPro" id="IPR013762">
    <property type="entry name" value="Integrase-like_cat_sf"/>
</dbReference>
<evidence type="ECO:0000313" key="5">
    <source>
        <dbReference type="EMBL" id="MBO3656743.1"/>
    </source>
</evidence>
<dbReference type="GO" id="GO:0006310">
    <property type="term" value="P:DNA recombination"/>
    <property type="evidence" value="ECO:0007669"/>
    <property type="project" value="UniProtKB-KW"/>
</dbReference>